<comment type="caution">
    <text evidence="2">The sequence shown here is derived from an EMBL/GenBank/DDBJ whole genome shotgun (WGS) entry which is preliminary data.</text>
</comment>
<sequence length="104" mass="12461">MGADFIKEIEEFINFYLKNQPFLSENMLDKLKKIRAEFQFIFDNSYQYYSLSKVSGIPKEMRTEMTLKFFEAGNKFKTDNPFNELETVIIKEMRADLKTDNFEK</sequence>
<proteinExistence type="predicted"/>
<dbReference type="AlphaFoldDB" id="A0A2T1N716"/>
<evidence type="ECO:0000313" key="1">
    <source>
        <dbReference type="EMBL" id="PSG87305.1"/>
    </source>
</evidence>
<dbReference type="EMBL" id="PXOQ01000010">
    <property type="protein sequence ID" value="PSG87397.1"/>
    <property type="molecule type" value="Genomic_DNA"/>
</dbReference>
<name>A0A2T1N716_9FLAO</name>
<keyword evidence="4" id="KW-1185">Reference proteome</keyword>
<evidence type="ECO:0000313" key="2">
    <source>
        <dbReference type="EMBL" id="PSG87397.1"/>
    </source>
</evidence>
<evidence type="ECO:0000313" key="4">
    <source>
        <dbReference type="Proteomes" id="UP000238426"/>
    </source>
</evidence>
<accession>A0A2T1N716</accession>
<evidence type="ECO:0000313" key="3">
    <source>
        <dbReference type="EMBL" id="PSG90911.1"/>
    </source>
</evidence>
<dbReference type="Proteomes" id="UP000238426">
    <property type="component" value="Unassembled WGS sequence"/>
</dbReference>
<dbReference type="EMBL" id="PXOQ01000014">
    <property type="protein sequence ID" value="PSG87305.1"/>
    <property type="molecule type" value="Genomic_DNA"/>
</dbReference>
<dbReference type="EMBL" id="PXOQ01000007">
    <property type="protein sequence ID" value="PSG90911.1"/>
    <property type="molecule type" value="Genomic_DNA"/>
</dbReference>
<gene>
    <name evidence="3" type="ORF">C7H52_06465</name>
    <name evidence="2" type="ORF">C7H52_10970</name>
    <name evidence="1" type="ORF">C7H52_11165</name>
</gene>
<protein>
    <submittedName>
        <fullName evidence="2">Uncharacterized protein</fullName>
    </submittedName>
</protein>
<organism evidence="2 4">
    <name type="scientific">Aurantibacter aestuarii</name>
    <dbReference type="NCBI Taxonomy" id="1266046"/>
    <lineage>
        <taxon>Bacteria</taxon>
        <taxon>Pseudomonadati</taxon>
        <taxon>Bacteroidota</taxon>
        <taxon>Flavobacteriia</taxon>
        <taxon>Flavobacteriales</taxon>
        <taxon>Flavobacteriaceae</taxon>
        <taxon>Aurantibacter</taxon>
    </lineage>
</organism>
<reference evidence="2 4" key="1">
    <citation type="submission" date="2018-03" db="EMBL/GenBank/DDBJ databases">
        <title>Mesoflavibacter sp. HG37 and Mesoflavibacter sp. HG96 sp.nov., two marine bacteria isolated from seawater of Western Pacific Ocean.</title>
        <authorList>
            <person name="Cheng H."/>
            <person name="Wu Y.-H."/>
            <person name="Guo L.-L."/>
            <person name="Xu X.-W."/>
        </authorList>
    </citation>
    <scope>NUCLEOTIDE SEQUENCE [LARGE SCALE GENOMIC DNA]</scope>
    <source>
        <strain evidence="2 4">KCTC 32269</strain>
    </source>
</reference>